<feature type="chain" id="PRO_5021483223" evidence="1">
    <location>
        <begin position="20"/>
        <end position="304"/>
    </location>
</feature>
<evidence type="ECO:0000256" key="1">
    <source>
        <dbReference type="SAM" id="SignalP"/>
    </source>
</evidence>
<keyword evidence="1" id="KW-0732">Signal</keyword>
<proteinExistence type="predicted"/>
<feature type="signal peptide" evidence="1">
    <location>
        <begin position="1"/>
        <end position="19"/>
    </location>
</feature>
<evidence type="ECO:0000313" key="2">
    <source>
        <dbReference type="EMBL" id="TID19654.1"/>
    </source>
</evidence>
<protein>
    <submittedName>
        <fullName evidence="2">6-phosphogluconate dehydrogenase</fullName>
    </submittedName>
</protein>
<sequence length="304" mass="35132">MRFPFYLLIVLFANVYVFSFQLRTANSCRVYREMIAQAVKSAQIRAAKAHIELMVWDDPRIQRWANRLFGSSIRDPAVRTEVGNIFRDVAMINFMNDRASQPLWDDDTPGQPGLLGDFIIYCDYSRFFQDANNPQFWYDRNNSVRMNAQQRQISSASPWQGGSQLYSWQWRDPITSRLIAASRININTWHLLRWSAEWNLVHGTDASELDAEISWAYPIWFDLNGDAGGEQEEVDAAVREILSNHPGSWMTFWQSKLDAVLLHELSHMVAPGGRNIADTYSQFATVVKLIDLGYHISSEGKWRK</sequence>
<dbReference type="OrthoDB" id="10351565at2759"/>
<keyword evidence="3" id="KW-1185">Reference proteome</keyword>
<dbReference type="AlphaFoldDB" id="A0A4Z1NUU9"/>
<reference evidence="2 3" key="1">
    <citation type="submission" date="2019-04" db="EMBL/GenBank/DDBJ databases">
        <title>High contiguity whole genome sequence and gene annotation resource for two Venturia nashicola isolates.</title>
        <authorList>
            <person name="Prokchorchik M."/>
            <person name="Won K."/>
            <person name="Lee Y."/>
            <person name="Choi E.D."/>
            <person name="Segonzac C."/>
            <person name="Sohn K.H."/>
        </authorList>
    </citation>
    <scope>NUCLEOTIDE SEQUENCE [LARGE SCALE GENOMIC DNA]</scope>
    <source>
        <strain evidence="2 3">PRI2</strain>
    </source>
</reference>
<organism evidence="2 3">
    <name type="scientific">Venturia nashicola</name>
    <dbReference type="NCBI Taxonomy" id="86259"/>
    <lineage>
        <taxon>Eukaryota</taxon>
        <taxon>Fungi</taxon>
        <taxon>Dikarya</taxon>
        <taxon>Ascomycota</taxon>
        <taxon>Pezizomycotina</taxon>
        <taxon>Dothideomycetes</taxon>
        <taxon>Pleosporomycetidae</taxon>
        <taxon>Venturiales</taxon>
        <taxon>Venturiaceae</taxon>
        <taxon>Venturia</taxon>
    </lineage>
</organism>
<dbReference type="EMBL" id="SNSC02000012">
    <property type="protein sequence ID" value="TID19654.1"/>
    <property type="molecule type" value="Genomic_DNA"/>
</dbReference>
<dbReference type="Proteomes" id="UP000298493">
    <property type="component" value="Unassembled WGS sequence"/>
</dbReference>
<accession>A0A4Z1NUU9</accession>
<comment type="caution">
    <text evidence="2">The sequence shown here is derived from an EMBL/GenBank/DDBJ whole genome shotgun (WGS) entry which is preliminary data.</text>
</comment>
<gene>
    <name evidence="2" type="ORF">E6O75_ATG06992</name>
</gene>
<name>A0A4Z1NUU9_9PEZI</name>
<evidence type="ECO:0000313" key="3">
    <source>
        <dbReference type="Proteomes" id="UP000298493"/>
    </source>
</evidence>